<dbReference type="Pfam" id="PF01520">
    <property type="entry name" value="Amidase_3"/>
    <property type="match status" value="1"/>
</dbReference>
<evidence type="ECO:0000256" key="1">
    <source>
        <dbReference type="ARBA" id="ARBA00022801"/>
    </source>
</evidence>
<name>A0A1V4SQL8_RUMHU</name>
<gene>
    <name evidence="4" type="primary">amiC_1</name>
    <name evidence="4" type="ORF">CLHUN_09120</name>
</gene>
<keyword evidence="2" id="KW-0812">Transmembrane</keyword>
<feature type="transmembrane region" description="Helical" evidence="2">
    <location>
        <begin position="20"/>
        <end position="38"/>
    </location>
</feature>
<dbReference type="PANTHER" id="PTHR30404">
    <property type="entry name" value="N-ACETYLMURAMOYL-L-ALANINE AMIDASE"/>
    <property type="match status" value="1"/>
</dbReference>
<organism evidence="4 5">
    <name type="scientific">Ruminiclostridium hungatei</name>
    <name type="common">Clostridium hungatei</name>
    <dbReference type="NCBI Taxonomy" id="48256"/>
    <lineage>
        <taxon>Bacteria</taxon>
        <taxon>Bacillati</taxon>
        <taxon>Bacillota</taxon>
        <taxon>Clostridia</taxon>
        <taxon>Eubacteriales</taxon>
        <taxon>Oscillospiraceae</taxon>
        <taxon>Ruminiclostridium</taxon>
    </lineage>
</organism>
<evidence type="ECO:0000313" key="4">
    <source>
        <dbReference type="EMBL" id="OPX45537.1"/>
    </source>
</evidence>
<comment type="caution">
    <text evidence="4">The sequence shown here is derived from an EMBL/GenBank/DDBJ whole genome shotgun (WGS) entry which is preliminary data.</text>
</comment>
<dbReference type="AlphaFoldDB" id="A0A1V4SQL8"/>
<dbReference type="GO" id="GO:0030288">
    <property type="term" value="C:outer membrane-bounded periplasmic space"/>
    <property type="evidence" value="ECO:0007669"/>
    <property type="project" value="TreeGrafter"/>
</dbReference>
<dbReference type="InterPro" id="IPR002508">
    <property type="entry name" value="MurNAc-LAA_cat"/>
</dbReference>
<sequence>MDFNKFFEKTNKKLSHNMLIVLIILLSIAIIAVIGGYLRKSGAPAVPQASSSTVEPLETPPMVVIDAGHGGWEPGAGNGQINEKDVVLDISLEIEKLLAQKGIEYLMIRTDDTYVSLEDRAKIANEKKGRLFISIHNNSFTDSAQSGILTAYNPNSPTGRDIAQVMQSKLSDIGMRNRDIMPRPNLYVLRHTEMPALLLEIGFISNKKDLKLMTDGDFQQKCAQRIVSGIEEILKDFILAPGTAAGEESPEGD</sequence>
<evidence type="ECO:0000313" key="5">
    <source>
        <dbReference type="Proteomes" id="UP000191554"/>
    </source>
</evidence>
<dbReference type="CDD" id="cd02696">
    <property type="entry name" value="MurNAc-LAA"/>
    <property type="match status" value="1"/>
</dbReference>
<reference evidence="4 5" key="1">
    <citation type="submission" date="2017-03" db="EMBL/GenBank/DDBJ databases">
        <title>Genome sequence of Clostridium hungatei DSM 14427.</title>
        <authorList>
            <person name="Poehlein A."/>
            <person name="Daniel R."/>
        </authorList>
    </citation>
    <scope>NUCLEOTIDE SEQUENCE [LARGE SCALE GENOMIC DNA]</scope>
    <source>
        <strain evidence="4 5">DSM 14427</strain>
    </source>
</reference>
<dbReference type="GO" id="GO:0009253">
    <property type="term" value="P:peptidoglycan catabolic process"/>
    <property type="evidence" value="ECO:0007669"/>
    <property type="project" value="InterPro"/>
</dbReference>
<dbReference type="Gene3D" id="3.40.630.40">
    <property type="entry name" value="Zn-dependent exopeptidases"/>
    <property type="match status" value="1"/>
</dbReference>
<dbReference type="EMBL" id="MZGX01000004">
    <property type="protein sequence ID" value="OPX45537.1"/>
    <property type="molecule type" value="Genomic_DNA"/>
</dbReference>
<dbReference type="STRING" id="48256.CLHUN_09120"/>
<dbReference type="GO" id="GO:0008745">
    <property type="term" value="F:N-acetylmuramoyl-L-alanine amidase activity"/>
    <property type="evidence" value="ECO:0007669"/>
    <property type="project" value="UniProtKB-EC"/>
</dbReference>
<keyword evidence="2" id="KW-0472">Membrane</keyword>
<dbReference type="Proteomes" id="UP000191554">
    <property type="component" value="Unassembled WGS sequence"/>
</dbReference>
<protein>
    <submittedName>
        <fullName evidence="4">N-acetylmuramoyl-L-alanine amidase AmiC</fullName>
        <ecNumber evidence="4">3.5.1.28</ecNumber>
    </submittedName>
</protein>
<evidence type="ECO:0000256" key="2">
    <source>
        <dbReference type="SAM" id="Phobius"/>
    </source>
</evidence>
<dbReference type="EC" id="3.5.1.28" evidence="4"/>
<dbReference type="RefSeq" id="WP_080063362.1">
    <property type="nucleotide sequence ID" value="NZ_MZGX01000004.1"/>
</dbReference>
<accession>A0A1V4SQL8</accession>
<keyword evidence="1 4" id="KW-0378">Hydrolase</keyword>
<feature type="domain" description="MurNAc-LAA" evidence="3">
    <location>
        <begin position="121"/>
        <end position="231"/>
    </location>
</feature>
<keyword evidence="2" id="KW-1133">Transmembrane helix</keyword>
<dbReference type="SUPFAM" id="SSF53187">
    <property type="entry name" value="Zn-dependent exopeptidases"/>
    <property type="match status" value="1"/>
</dbReference>
<dbReference type="SMART" id="SM00646">
    <property type="entry name" value="Ami_3"/>
    <property type="match status" value="1"/>
</dbReference>
<dbReference type="OrthoDB" id="9772024at2"/>
<proteinExistence type="predicted"/>
<keyword evidence="5" id="KW-1185">Reference proteome</keyword>
<evidence type="ECO:0000259" key="3">
    <source>
        <dbReference type="SMART" id="SM00646"/>
    </source>
</evidence>
<dbReference type="InterPro" id="IPR050695">
    <property type="entry name" value="N-acetylmuramoyl_amidase_3"/>
</dbReference>
<dbReference type="PANTHER" id="PTHR30404:SF0">
    <property type="entry name" value="N-ACETYLMURAMOYL-L-ALANINE AMIDASE AMIC"/>
    <property type="match status" value="1"/>
</dbReference>